<dbReference type="InterPro" id="IPR045826">
    <property type="entry name" value="SpaA_PFL_dom_2"/>
</dbReference>
<dbReference type="Pfam" id="PF19403">
    <property type="entry name" value="SpaA_2"/>
    <property type="match status" value="1"/>
</dbReference>
<dbReference type="InterPro" id="IPR042001">
    <property type="entry name" value="Sortase_F"/>
</dbReference>
<keyword evidence="4" id="KW-1185">Reference proteome</keyword>
<accession>A0ABR8NGJ4</accession>
<dbReference type="Gene3D" id="3.40.50.410">
    <property type="entry name" value="von Willebrand factor, type A domain"/>
    <property type="match status" value="1"/>
</dbReference>
<dbReference type="PROSITE" id="PS50234">
    <property type="entry name" value="VWFA"/>
    <property type="match status" value="1"/>
</dbReference>
<dbReference type="RefSeq" id="WP_191197110.1">
    <property type="nucleotide sequence ID" value="NZ_JACXYZ010000005.1"/>
</dbReference>
<gene>
    <name evidence="3" type="ORF">IEZ26_21680</name>
</gene>
<feature type="compositionally biased region" description="Polar residues" evidence="1">
    <location>
        <begin position="189"/>
        <end position="200"/>
    </location>
</feature>
<reference evidence="3 4" key="1">
    <citation type="submission" date="2020-09" db="EMBL/GenBank/DDBJ databases">
        <title>novel species in genus Nocardioides.</title>
        <authorList>
            <person name="Zhang G."/>
        </authorList>
    </citation>
    <scope>NUCLEOTIDE SEQUENCE [LARGE SCALE GENOMIC DNA]</scope>
    <source>
        <strain evidence="3 4">KCTC 39551</strain>
    </source>
</reference>
<evidence type="ECO:0000313" key="3">
    <source>
        <dbReference type="EMBL" id="MBD3927248.1"/>
    </source>
</evidence>
<feature type="region of interest" description="Disordered" evidence="1">
    <location>
        <begin position="788"/>
        <end position="822"/>
    </location>
</feature>
<evidence type="ECO:0000259" key="2">
    <source>
        <dbReference type="PROSITE" id="PS50234"/>
    </source>
</evidence>
<evidence type="ECO:0000313" key="4">
    <source>
        <dbReference type="Proteomes" id="UP000618818"/>
    </source>
</evidence>
<dbReference type="Gene3D" id="2.40.260.10">
    <property type="entry name" value="Sortase"/>
    <property type="match status" value="1"/>
</dbReference>
<comment type="caution">
    <text evidence="3">The sequence shown here is derived from an EMBL/GenBank/DDBJ whole genome shotgun (WGS) entry which is preliminary data.</text>
</comment>
<proteinExistence type="predicted"/>
<sequence>MVGRFTSSATQGRWVTLGAVLGLVVALLAVAPADARVPRANGDNAVITLKVGGDREDDGQAPLQGVVLQLLTYDGDSTPGAPVNTSWSTCTSDARGDCSFVVPDTQAAAGGSPAGANRNRRFWVAQVSAPTGWLPNPTLRTGTATSAESSAQPYRFLTGDELHAGVTYRSGTDFMTTLSGSLPAEQQRRSSGGVWQQSRDNPLPPSTCGLDVALILDLSGSVGDQIGALRGAGNAFVDALKGTPSRMSVFSFSWGSPAQNATRNYPALQPVSDSAGGNIVKGWIADGTPAGGTNWDRGIQAAADANRLRPAPDRYDLAVMLTDGNPTNWGGTGTTSGTVNGSGSNNRIIEVEKAIFSANALKAQDTRVIGFGVGAGVTDPNTASNLSSISGPTRYAAGVDPIDADFFQEPSYVAAAGALRSIALAKCRPSISVLKMIVPPGNTGEDVSGATRAPEGWTFNARSTVPVVPPSRTTTDDGTGAVNFTLDFASGAPNAAVTITEDQHDDHVLVRQGGFNAVCTDLDTNTPVPVTNVGAPTDPNPGFTLTVTGPPNEQAISCIVYDRPPAPPPVSQPADLTVFKGWVVRVGDRRQAFREGTQPGFLQAQLTVTSPIDGDPNDLGWGVTAHGYTEGDTPEIDERVQVNRPRCELVARRVVRANGERVNESMPFRPTLQAGSNRILVINVVTCSTRITLRKIVLDRGTGTDAAPGEWTLTAEGRTRVSGPGNSAAVTRQRIGLGRYRLSESGGPPGFDSAGWFCRGVEKIRPSRFVAEPGQDILCLIVNVAQPQPGPELEPEPEPDPPPEVLPAEASVRTDTSQRRVAPGEPFHDRILIEGLVGGDGATAVARLYGPFSSRASADCRARFLVREEVLQVDNGRNRSPSVRVSTPGVYTWQVAIGADAATASPVHRCGLAAETTVVAKPTYAAPDVVGGFSGTLPGFDRDPRLSPPATIQMPGTGMRATVQPHGIVGGKMTLPGDVDDVAWLRRSAGVGDMIGTAVIGGHVSDRHDRPGAMFNLSRARAGQRITVTQAGSRHRFKVLEKTTLDRRRELPDRFFATTGRHRLVLISCTDRVVTAGGHFRYTKYVVVVAEPVPDHR</sequence>
<feature type="domain" description="VWFA" evidence="2">
    <location>
        <begin position="211"/>
        <end position="422"/>
    </location>
</feature>
<dbReference type="CDD" id="cd00198">
    <property type="entry name" value="vWFA"/>
    <property type="match status" value="1"/>
</dbReference>
<name>A0ABR8NGJ4_9ACTN</name>
<dbReference type="SMART" id="SM00327">
    <property type="entry name" value="VWA"/>
    <property type="match status" value="1"/>
</dbReference>
<dbReference type="EMBL" id="JACXYZ010000005">
    <property type="protein sequence ID" value="MBD3927248.1"/>
    <property type="molecule type" value="Genomic_DNA"/>
</dbReference>
<organism evidence="3 4">
    <name type="scientific">Nocardioides cavernae</name>
    <dbReference type="NCBI Taxonomy" id="1921566"/>
    <lineage>
        <taxon>Bacteria</taxon>
        <taxon>Bacillati</taxon>
        <taxon>Actinomycetota</taxon>
        <taxon>Actinomycetes</taxon>
        <taxon>Propionibacteriales</taxon>
        <taxon>Nocardioidaceae</taxon>
        <taxon>Nocardioides</taxon>
    </lineage>
</organism>
<dbReference type="Proteomes" id="UP000618818">
    <property type="component" value="Unassembled WGS sequence"/>
</dbReference>
<feature type="region of interest" description="Disordered" evidence="1">
    <location>
        <begin position="182"/>
        <end position="203"/>
    </location>
</feature>
<protein>
    <recommendedName>
        <fullName evidence="2">VWFA domain-containing protein</fullName>
    </recommendedName>
</protein>
<dbReference type="CDD" id="cd05829">
    <property type="entry name" value="Sortase_F"/>
    <property type="match status" value="1"/>
</dbReference>
<dbReference type="SUPFAM" id="SSF63817">
    <property type="entry name" value="Sortase"/>
    <property type="match status" value="1"/>
</dbReference>
<dbReference type="InterPro" id="IPR002035">
    <property type="entry name" value="VWF_A"/>
</dbReference>
<evidence type="ECO:0000256" key="1">
    <source>
        <dbReference type="SAM" id="MobiDB-lite"/>
    </source>
</evidence>
<dbReference type="SUPFAM" id="SSF53300">
    <property type="entry name" value="vWA-like"/>
    <property type="match status" value="1"/>
</dbReference>
<dbReference type="InterPro" id="IPR036465">
    <property type="entry name" value="vWFA_dom_sf"/>
</dbReference>
<dbReference type="InterPro" id="IPR023365">
    <property type="entry name" value="Sortase_dom-sf"/>
</dbReference>